<dbReference type="AlphaFoldDB" id="X1TBQ5"/>
<evidence type="ECO:0000313" key="1">
    <source>
        <dbReference type="EMBL" id="GAJ02773.1"/>
    </source>
</evidence>
<organism evidence="1">
    <name type="scientific">marine sediment metagenome</name>
    <dbReference type="NCBI Taxonomy" id="412755"/>
    <lineage>
        <taxon>unclassified sequences</taxon>
        <taxon>metagenomes</taxon>
        <taxon>ecological metagenomes</taxon>
    </lineage>
</organism>
<feature type="non-terminal residue" evidence="1">
    <location>
        <position position="1"/>
    </location>
</feature>
<gene>
    <name evidence="1" type="ORF">S12H4_51569</name>
</gene>
<accession>X1TBQ5</accession>
<dbReference type="EMBL" id="BARW01032604">
    <property type="protein sequence ID" value="GAJ02773.1"/>
    <property type="molecule type" value="Genomic_DNA"/>
</dbReference>
<protein>
    <submittedName>
        <fullName evidence="1">Uncharacterized protein</fullName>
    </submittedName>
</protein>
<reference evidence="1" key="1">
    <citation type="journal article" date="2014" name="Front. Microbiol.">
        <title>High frequency of phylogenetically diverse reductive dehalogenase-homologous genes in deep subseafloor sedimentary metagenomes.</title>
        <authorList>
            <person name="Kawai M."/>
            <person name="Futagami T."/>
            <person name="Toyoda A."/>
            <person name="Takaki Y."/>
            <person name="Nishi S."/>
            <person name="Hori S."/>
            <person name="Arai W."/>
            <person name="Tsubouchi T."/>
            <person name="Morono Y."/>
            <person name="Uchiyama I."/>
            <person name="Ito T."/>
            <person name="Fujiyama A."/>
            <person name="Inagaki F."/>
            <person name="Takami H."/>
        </authorList>
    </citation>
    <scope>NUCLEOTIDE SEQUENCE</scope>
    <source>
        <strain evidence="1">Expedition CK06-06</strain>
    </source>
</reference>
<proteinExistence type="predicted"/>
<comment type="caution">
    <text evidence="1">The sequence shown here is derived from an EMBL/GenBank/DDBJ whole genome shotgun (WGS) entry which is preliminary data.</text>
</comment>
<sequence length="114" mass="12504">IEAYVAAIKELVTSSPIFSGSHKKNIARIEELEAMVKYQREQLSLCVERYGICKTELAKAVAGHKATLASLEVKLAQLKAYCSAIEPASIITEAERVAESVRSQISRALDFAYS</sequence>
<name>X1TBQ5_9ZZZZ</name>